<dbReference type="AlphaFoldDB" id="A0A2W7NCL6"/>
<evidence type="ECO:0000313" key="2">
    <source>
        <dbReference type="Proteomes" id="UP000249239"/>
    </source>
</evidence>
<accession>A0A2W7NCL6</accession>
<proteinExistence type="predicted"/>
<comment type="caution">
    <text evidence="1">The sequence shown here is derived from an EMBL/GenBank/DDBJ whole genome shotgun (WGS) entry which is preliminary data.</text>
</comment>
<evidence type="ECO:0000313" key="1">
    <source>
        <dbReference type="EMBL" id="PZX18175.1"/>
    </source>
</evidence>
<dbReference type="Proteomes" id="UP000249239">
    <property type="component" value="Unassembled WGS sequence"/>
</dbReference>
<organism evidence="1 2">
    <name type="scientific">Breznakibacter xylanolyticus</name>
    <dbReference type="NCBI Taxonomy" id="990"/>
    <lineage>
        <taxon>Bacteria</taxon>
        <taxon>Pseudomonadati</taxon>
        <taxon>Bacteroidota</taxon>
        <taxon>Bacteroidia</taxon>
        <taxon>Marinilabiliales</taxon>
        <taxon>Marinilabiliaceae</taxon>
        <taxon>Breznakibacter</taxon>
    </lineage>
</organism>
<gene>
    <name evidence="1" type="ORF">LX69_01215</name>
</gene>
<reference evidence="1 2" key="1">
    <citation type="submission" date="2018-06" db="EMBL/GenBank/DDBJ databases">
        <title>Genomic Encyclopedia of Archaeal and Bacterial Type Strains, Phase II (KMG-II): from individual species to whole genera.</title>
        <authorList>
            <person name="Goeker M."/>
        </authorList>
    </citation>
    <scope>NUCLEOTIDE SEQUENCE [LARGE SCALE GENOMIC DNA]</scope>
    <source>
        <strain evidence="1 2">DSM 6779</strain>
    </source>
</reference>
<name>A0A2W7NCL6_9BACT</name>
<dbReference type="RefSeq" id="WP_111444910.1">
    <property type="nucleotide sequence ID" value="NZ_QKZK01000007.1"/>
</dbReference>
<dbReference type="SUPFAM" id="SSF55021">
    <property type="entry name" value="ACT-like"/>
    <property type="match status" value="1"/>
</dbReference>
<evidence type="ECO:0008006" key="3">
    <source>
        <dbReference type="Google" id="ProtNLM"/>
    </source>
</evidence>
<dbReference type="OrthoDB" id="368469at2"/>
<protein>
    <recommendedName>
        <fullName evidence="3">Aspartate kinase</fullName>
    </recommendedName>
</protein>
<dbReference type="InterPro" id="IPR045865">
    <property type="entry name" value="ACT-like_dom_sf"/>
</dbReference>
<sequence>MITVAQAVETVIKVKPFLAEALSEGIVNISSVARKIQPQVEKIVQKPIKEGAIVMALNRMLPQLSDSLHTNVGALLNQLGDIIVRSNLTDFTFRNSNTIFQCHTALMNEMVDNQDVFYTLVRGVFESNLVVSGSYEPTVEAHFKNEELIWRSSNLSAITLKLPAGNIHFTGFYYQILKMLAWDGINIKEVVSTTNEFTIIVNDEDVDRAFSILKGLKTSGKYLS</sequence>
<keyword evidence="2" id="KW-1185">Reference proteome</keyword>
<dbReference type="EMBL" id="QKZK01000007">
    <property type="protein sequence ID" value="PZX18175.1"/>
    <property type="molecule type" value="Genomic_DNA"/>
</dbReference>